<dbReference type="PANTHER" id="PTHR28232">
    <property type="entry name" value="TRANSCRIPTIONAL REGULATORY PROTEIN RXT2"/>
    <property type="match status" value="1"/>
</dbReference>
<dbReference type="GO" id="GO:0005829">
    <property type="term" value="C:cytosol"/>
    <property type="evidence" value="ECO:0007669"/>
    <property type="project" value="TreeGrafter"/>
</dbReference>
<feature type="compositionally biased region" description="Polar residues" evidence="1">
    <location>
        <begin position="1"/>
        <end position="27"/>
    </location>
</feature>
<feature type="domain" description="Transcriptional regulatory protein RXT2 N-terminal" evidence="2">
    <location>
        <begin position="128"/>
        <end position="258"/>
    </location>
</feature>
<dbReference type="Pfam" id="PF08595">
    <property type="entry name" value="RXT2_N"/>
    <property type="match status" value="1"/>
</dbReference>
<sequence length="619" mass="70832">MDENQVSNVAEPTEQNQPALLNHQIETQVEKEHPNLESAVLSDDEENSESLGTKADKTTNHSEIKPMSDLADPKDDESKLNESEIESNFLRHIIKQRSGNFPDLKRKYDSKQESQSVIYDVISSNENTNRNKKLLQGAEWVSRNKMNNMLYENRVFYNGVEHKLLSRKKSKFNAYDGHVNKKQKIYDTDFDLNVLTNAEDILKPISSLKDIVTHPTIKKTFMNVRVFNDLETQTALMIEKAKIESETLNDYVSVFLGDDPTAYLEDKMQLPEYDHHINFEKNDFNDKIYLDLEDVLRENGKDIALSEEEEVEEPENKEMEDGINQLNAQIRNSSDVNVHVQEDVSTETQNIQPPEIIDEKPVESEGTNVIPKIKENKEPIVEKVDSNKSDSNDMHVVIEKSDDILSLKSIEDKPSLIGTADVELKGENEFSKPIENLEQATIEGRSIEEGDDNDEKQSHNADDKIDEAPKPMINDVNKSLKSTVNSDDEDEYDPFFGLPGYEKTTMNQRLFDLAEYDPDTTQQIAFSRQITQILLQRNQEFIKNMVAIRQHFFKIERIRERLVKWGHEYSGIPEEDVEVPNVLTAVKRGLISASTNRTSISGQGQEGFGESGDEIDEEE</sequence>
<dbReference type="EMBL" id="FQNF01000049">
    <property type="protein sequence ID" value="SGZ40400.1"/>
    <property type="molecule type" value="Genomic_DNA"/>
</dbReference>
<evidence type="ECO:0000313" key="4">
    <source>
        <dbReference type="Proteomes" id="UP000183365"/>
    </source>
</evidence>
<reference evidence="4" key="1">
    <citation type="submission" date="2016-11" db="EMBL/GenBank/DDBJ databases">
        <authorList>
            <person name="Guldener U."/>
        </authorList>
    </citation>
    <scope>NUCLEOTIDE SEQUENCE [LARGE SCALE GENOMIC DNA]</scope>
</reference>
<organism evidence="3 4">
    <name type="scientific">Hanseniaspora guilliermondii</name>
    <dbReference type="NCBI Taxonomy" id="56406"/>
    <lineage>
        <taxon>Eukaryota</taxon>
        <taxon>Fungi</taxon>
        <taxon>Dikarya</taxon>
        <taxon>Ascomycota</taxon>
        <taxon>Saccharomycotina</taxon>
        <taxon>Saccharomycetes</taxon>
        <taxon>Saccharomycodales</taxon>
        <taxon>Saccharomycodaceae</taxon>
        <taxon>Hanseniaspora</taxon>
    </lineage>
</organism>
<dbReference type="PANTHER" id="PTHR28232:SF1">
    <property type="entry name" value="TRANSCRIPTIONAL REGULATORY PROTEIN RXT2"/>
    <property type="match status" value="1"/>
</dbReference>
<evidence type="ECO:0000259" key="2">
    <source>
        <dbReference type="Pfam" id="PF08595"/>
    </source>
</evidence>
<dbReference type="Proteomes" id="UP000183365">
    <property type="component" value="Unassembled WGS sequence"/>
</dbReference>
<dbReference type="VEuPathDB" id="FungiDB:HGUI_02600"/>
<proteinExistence type="predicted"/>
<accession>A0A1L0B1T3</accession>
<evidence type="ECO:0000256" key="1">
    <source>
        <dbReference type="SAM" id="MobiDB-lite"/>
    </source>
</evidence>
<feature type="compositionally biased region" description="Basic and acidic residues" evidence="1">
    <location>
        <begin position="455"/>
        <end position="469"/>
    </location>
</feature>
<name>A0A1L0B1T3_9ASCO</name>
<feature type="region of interest" description="Disordered" evidence="1">
    <location>
        <begin position="596"/>
        <end position="619"/>
    </location>
</feature>
<dbReference type="AlphaFoldDB" id="A0A1L0B1T3"/>
<dbReference type="InterPro" id="IPR039602">
    <property type="entry name" value="Rxt2"/>
</dbReference>
<feature type="region of interest" description="Disordered" evidence="1">
    <location>
        <begin position="443"/>
        <end position="474"/>
    </location>
</feature>
<gene>
    <name evidence="3" type="ORF">HGUI_02600</name>
</gene>
<dbReference type="OrthoDB" id="2405722at2759"/>
<dbReference type="InterPro" id="IPR013904">
    <property type="entry name" value="RXT2_N"/>
</dbReference>
<feature type="region of interest" description="Disordered" evidence="1">
    <location>
        <begin position="1"/>
        <end position="78"/>
    </location>
</feature>
<keyword evidence="4" id="KW-1185">Reference proteome</keyword>
<dbReference type="GO" id="GO:0033698">
    <property type="term" value="C:Rpd3L complex"/>
    <property type="evidence" value="ECO:0007669"/>
    <property type="project" value="TreeGrafter"/>
</dbReference>
<protein>
    <recommendedName>
        <fullName evidence="2">Transcriptional regulatory protein RXT2 N-terminal domain-containing protein</fullName>
    </recommendedName>
</protein>
<evidence type="ECO:0000313" key="3">
    <source>
        <dbReference type="EMBL" id="SGZ40400.1"/>
    </source>
</evidence>
<feature type="compositionally biased region" description="Basic and acidic residues" evidence="1">
    <location>
        <begin position="54"/>
        <end position="78"/>
    </location>
</feature>